<reference evidence="2 3" key="1">
    <citation type="journal article" date="2013" name="Int. J. Syst. Evol. Microbiol.">
        <title>Marinicauda pacifica gen. nov., sp. nov., a prosthecate alphaproteobacterium of the family Hyphomonadaceae isolated from deep seawater.</title>
        <authorList>
            <person name="Zhang X.Y."/>
            <person name="Li G.W."/>
            <person name="Wang C.S."/>
            <person name="Zhang Y.J."/>
            <person name="Xu X.W."/>
            <person name="Li H."/>
            <person name="Liu A."/>
            <person name="Liu C."/>
            <person name="Xie B.B."/>
            <person name="Qin Q.L."/>
            <person name="Xu Z."/>
            <person name="Chen X.L."/>
            <person name="Zhou B.C."/>
            <person name="Zhang Y.Z."/>
        </authorList>
    </citation>
    <scope>NUCLEOTIDE SEQUENCE [LARGE SCALE GENOMIC DNA]</scope>
    <source>
        <strain evidence="2 3">P-1 km-3</strain>
    </source>
</reference>
<dbReference type="AlphaFoldDB" id="A0A4S2HHA4"/>
<dbReference type="OrthoDB" id="9815600at2"/>
<feature type="signal peptide" evidence="1">
    <location>
        <begin position="1"/>
        <end position="24"/>
    </location>
</feature>
<dbReference type="InterPro" id="IPR007060">
    <property type="entry name" value="FtsL/DivIC"/>
</dbReference>
<proteinExistence type="predicted"/>
<dbReference type="EMBL" id="SRXV01000001">
    <property type="protein sequence ID" value="TGY94942.1"/>
    <property type="molecule type" value="Genomic_DNA"/>
</dbReference>
<evidence type="ECO:0000256" key="1">
    <source>
        <dbReference type="SAM" id="SignalP"/>
    </source>
</evidence>
<keyword evidence="1" id="KW-0732">Signal</keyword>
<accession>A0A4S2HHA4</accession>
<keyword evidence="3" id="KW-1185">Reference proteome</keyword>
<evidence type="ECO:0000313" key="3">
    <source>
        <dbReference type="Proteomes" id="UP000305451"/>
    </source>
</evidence>
<dbReference type="Pfam" id="PF04977">
    <property type="entry name" value="DivIC"/>
    <property type="match status" value="1"/>
</dbReference>
<protein>
    <submittedName>
        <fullName evidence="2">Septum formation initiator family protein</fullName>
    </submittedName>
</protein>
<gene>
    <name evidence="2" type="ORF">E5162_04140</name>
</gene>
<dbReference type="Proteomes" id="UP000305451">
    <property type="component" value="Unassembled WGS sequence"/>
</dbReference>
<evidence type="ECO:0000313" key="2">
    <source>
        <dbReference type="EMBL" id="TGY94942.1"/>
    </source>
</evidence>
<feature type="chain" id="PRO_5020838178" evidence="1">
    <location>
        <begin position="25"/>
        <end position="104"/>
    </location>
</feature>
<name>A0A4S2HHA4_9PROT</name>
<organism evidence="2 3">
    <name type="scientific">Marinicauda pacifica</name>
    <dbReference type="NCBI Taxonomy" id="1133559"/>
    <lineage>
        <taxon>Bacteria</taxon>
        <taxon>Pseudomonadati</taxon>
        <taxon>Pseudomonadota</taxon>
        <taxon>Alphaproteobacteria</taxon>
        <taxon>Maricaulales</taxon>
        <taxon>Maricaulaceae</taxon>
        <taxon>Marinicauda</taxon>
    </lineage>
</organism>
<sequence>MMKLKRFAPTLALASAIAYLGYHALEGDQGLYSYMVTQSRIAETQAELELAQVERRDLEDRVARLSPDQGALDLDYVEERAREVLNFAHPDEIIIKIEPQRVRY</sequence>
<comment type="caution">
    <text evidence="2">The sequence shown here is derived from an EMBL/GenBank/DDBJ whole genome shotgun (WGS) entry which is preliminary data.</text>
</comment>